<dbReference type="AlphaFoldDB" id="B3R3L2"/>
<dbReference type="eggNOG" id="ENOG5032SDV">
    <property type="taxonomic scope" value="Bacteria"/>
</dbReference>
<keyword evidence="2" id="KW-1185">Reference proteome</keyword>
<dbReference type="InterPro" id="IPR009225">
    <property type="entry name" value="Phage_head_completion_GpL"/>
</dbReference>
<dbReference type="Pfam" id="PF05926">
    <property type="entry name" value="Phage_GPL"/>
    <property type="match status" value="1"/>
</dbReference>
<protein>
    <submittedName>
        <fullName evidence="1">Bacteriophage P2 GPL capsid protein Head completion/stabilization protein</fullName>
    </submittedName>
</protein>
<dbReference type="Proteomes" id="UP000001692">
    <property type="component" value="Chromosome 1"/>
</dbReference>
<name>B3R3L2_CUPTR</name>
<reference evidence="1 2" key="1">
    <citation type="journal article" date="2008" name="Genome Res.">
        <title>Genome sequence of the beta-rhizobium Cupriavidus taiwanensis and comparative genomics of rhizobia.</title>
        <authorList>
            <person name="Amadou C."/>
            <person name="Pascal G."/>
            <person name="Mangenot S."/>
            <person name="Glew M."/>
            <person name="Bontemps C."/>
            <person name="Capela D."/>
            <person name="Carrere S."/>
            <person name="Cruveiller S."/>
            <person name="Dossat C."/>
            <person name="Lajus A."/>
            <person name="Marchetti M."/>
            <person name="Poinsot V."/>
            <person name="Rouy Z."/>
            <person name="Servin B."/>
            <person name="Saad M."/>
            <person name="Schenowitz C."/>
            <person name="Barbe V."/>
            <person name="Batut J."/>
            <person name="Medigue C."/>
            <person name="Masson-Boivin C."/>
        </authorList>
    </citation>
    <scope>NUCLEOTIDE SEQUENCE [LARGE SCALE GENOMIC DNA]</scope>
    <source>
        <strain evidence="2">DSM 17343 / BCRC 17206 / CCUG 44338 / CIP 107171 / LMG 19424 / R1</strain>
    </source>
</reference>
<dbReference type="EMBL" id="CU633749">
    <property type="protein sequence ID" value="CAQ68895.1"/>
    <property type="molecule type" value="Genomic_DNA"/>
</dbReference>
<gene>
    <name evidence="1" type="primary">gpL</name>
    <name evidence="1" type="ordered locus">RALTA_A0927</name>
</gene>
<evidence type="ECO:0000313" key="2">
    <source>
        <dbReference type="Proteomes" id="UP000001692"/>
    </source>
</evidence>
<organism evidence="1 2">
    <name type="scientific">Cupriavidus taiwanensis (strain DSM 17343 / BCRC 17206 / CCUG 44338 / CIP 107171 / LMG 19424 / R1)</name>
    <name type="common">Ralstonia taiwanensis (strain LMG 19424)</name>
    <dbReference type="NCBI Taxonomy" id="977880"/>
    <lineage>
        <taxon>Bacteria</taxon>
        <taxon>Pseudomonadati</taxon>
        <taxon>Pseudomonadota</taxon>
        <taxon>Betaproteobacteria</taxon>
        <taxon>Burkholderiales</taxon>
        <taxon>Burkholderiaceae</taxon>
        <taxon>Cupriavidus</taxon>
    </lineage>
</organism>
<dbReference type="KEGG" id="cti:RALTA_A0927"/>
<dbReference type="HOGENOM" id="CLU_109291_1_2_4"/>
<accession>B3R3L2</accession>
<evidence type="ECO:0000313" key="1">
    <source>
        <dbReference type="EMBL" id="CAQ68895.1"/>
    </source>
</evidence>
<sequence>MTIAPSTASTTSDPMSSFIATAVATPGQNLIANDGFFPAIDVDQASAAMRQDGTVTPDRLRAALIEAALSVNAELDSWKAAQQAAGHATLDAVPAARIDGKSANLHRYLRALYCQARAGLIERYRDYDATAAGNKTAEALLQAVEDLRRDARWAISDLLGITRTTVELI</sequence>
<proteinExistence type="predicted"/>